<organism evidence="1 2">
    <name type="scientific">Thelephora ganbajun</name>
    <name type="common">Ganba fungus</name>
    <dbReference type="NCBI Taxonomy" id="370292"/>
    <lineage>
        <taxon>Eukaryota</taxon>
        <taxon>Fungi</taxon>
        <taxon>Dikarya</taxon>
        <taxon>Basidiomycota</taxon>
        <taxon>Agaricomycotina</taxon>
        <taxon>Agaricomycetes</taxon>
        <taxon>Thelephorales</taxon>
        <taxon>Thelephoraceae</taxon>
        <taxon>Thelephora</taxon>
    </lineage>
</organism>
<reference evidence="1" key="1">
    <citation type="submission" date="2019-10" db="EMBL/GenBank/DDBJ databases">
        <authorList>
            <consortium name="DOE Joint Genome Institute"/>
            <person name="Kuo A."/>
            <person name="Miyauchi S."/>
            <person name="Kiss E."/>
            <person name="Drula E."/>
            <person name="Kohler A."/>
            <person name="Sanchez-Garcia M."/>
            <person name="Andreopoulos B."/>
            <person name="Barry K.W."/>
            <person name="Bonito G."/>
            <person name="Buee M."/>
            <person name="Carver A."/>
            <person name="Chen C."/>
            <person name="Cichocki N."/>
            <person name="Clum A."/>
            <person name="Culley D."/>
            <person name="Crous P.W."/>
            <person name="Fauchery L."/>
            <person name="Girlanda M."/>
            <person name="Hayes R."/>
            <person name="Keri Z."/>
            <person name="Labutti K."/>
            <person name="Lipzen A."/>
            <person name="Lombard V."/>
            <person name="Magnuson J."/>
            <person name="Maillard F."/>
            <person name="Morin E."/>
            <person name="Murat C."/>
            <person name="Nolan M."/>
            <person name="Ohm R."/>
            <person name="Pangilinan J."/>
            <person name="Pereira M."/>
            <person name="Perotto S."/>
            <person name="Peter M."/>
            <person name="Riley R."/>
            <person name="Sitrit Y."/>
            <person name="Stielow B."/>
            <person name="Szollosi G."/>
            <person name="Zifcakova L."/>
            <person name="Stursova M."/>
            <person name="Spatafora J.W."/>
            <person name="Tedersoo L."/>
            <person name="Vaario L.-M."/>
            <person name="Yamada A."/>
            <person name="Yan M."/>
            <person name="Wang P."/>
            <person name="Xu J."/>
            <person name="Bruns T."/>
            <person name="Baldrian P."/>
            <person name="Vilgalys R."/>
            <person name="Henrissat B."/>
            <person name="Grigoriev I.V."/>
            <person name="Hibbett D."/>
            <person name="Nagy L.G."/>
            <person name="Martin F.M."/>
        </authorList>
    </citation>
    <scope>NUCLEOTIDE SEQUENCE</scope>
    <source>
        <strain evidence="1">P2</strain>
    </source>
</reference>
<reference evidence="1" key="2">
    <citation type="journal article" date="2020" name="Nat. Commun.">
        <title>Large-scale genome sequencing of mycorrhizal fungi provides insights into the early evolution of symbiotic traits.</title>
        <authorList>
            <person name="Miyauchi S."/>
            <person name="Kiss E."/>
            <person name="Kuo A."/>
            <person name="Drula E."/>
            <person name="Kohler A."/>
            <person name="Sanchez-Garcia M."/>
            <person name="Morin E."/>
            <person name="Andreopoulos B."/>
            <person name="Barry K.W."/>
            <person name="Bonito G."/>
            <person name="Buee M."/>
            <person name="Carver A."/>
            <person name="Chen C."/>
            <person name="Cichocki N."/>
            <person name="Clum A."/>
            <person name="Culley D."/>
            <person name="Crous P.W."/>
            <person name="Fauchery L."/>
            <person name="Girlanda M."/>
            <person name="Hayes R.D."/>
            <person name="Keri Z."/>
            <person name="LaButti K."/>
            <person name="Lipzen A."/>
            <person name="Lombard V."/>
            <person name="Magnuson J."/>
            <person name="Maillard F."/>
            <person name="Murat C."/>
            <person name="Nolan M."/>
            <person name="Ohm R.A."/>
            <person name="Pangilinan J."/>
            <person name="Pereira M.F."/>
            <person name="Perotto S."/>
            <person name="Peter M."/>
            <person name="Pfister S."/>
            <person name="Riley R."/>
            <person name="Sitrit Y."/>
            <person name="Stielow J.B."/>
            <person name="Szollosi G."/>
            <person name="Zifcakova L."/>
            <person name="Stursova M."/>
            <person name="Spatafora J.W."/>
            <person name="Tedersoo L."/>
            <person name="Vaario L.M."/>
            <person name="Yamada A."/>
            <person name="Yan M."/>
            <person name="Wang P."/>
            <person name="Xu J."/>
            <person name="Bruns T."/>
            <person name="Baldrian P."/>
            <person name="Vilgalys R."/>
            <person name="Dunand C."/>
            <person name="Henrissat B."/>
            <person name="Grigoriev I.V."/>
            <person name="Hibbett D."/>
            <person name="Nagy L.G."/>
            <person name="Martin F.M."/>
        </authorList>
    </citation>
    <scope>NUCLEOTIDE SEQUENCE</scope>
    <source>
        <strain evidence="1">P2</strain>
    </source>
</reference>
<protein>
    <submittedName>
        <fullName evidence="1">Uncharacterized protein</fullName>
    </submittedName>
</protein>
<evidence type="ECO:0000313" key="2">
    <source>
        <dbReference type="Proteomes" id="UP000886501"/>
    </source>
</evidence>
<accession>A0ACB6Z3R2</accession>
<comment type="caution">
    <text evidence="1">The sequence shown here is derived from an EMBL/GenBank/DDBJ whole genome shotgun (WGS) entry which is preliminary data.</text>
</comment>
<keyword evidence="2" id="KW-1185">Reference proteome</keyword>
<sequence length="241" mass="27245">MRDGREFGRSPRTMNHIKKTSFVASSWATAVCPRILRGDTSAFAVRANLQVSWCRGLLLVKSWISALNAEVNATFRFSSAYICTMPNVLGFTRRLGHKQRKVPDGSSRVRPHGGDLHRWTALDPEYKQYDLTMPPKQAGWRIYKQQMGQLDHGDALWEPTPIYSYKRIKLGDDCVNRASMFPPPSNSWMLVILYLVNVGCTVTFVRTLSRKLVQAPQSPRPRSWNPALGSRLNSPGNEGQP</sequence>
<evidence type="ECO:0000313" key="1">
    <source>
        <dbReference type="EMBL" id="KAF9644202.1"/>
    </source>
</evidence>
<gene>
    <name evidence="1" type="ORF">BDM02DRAFT_1058226</name>
</gene>
<dbReference type="Proteomes" id="UP000886501">
    <property type="component" value="Unassembled WGS sequence"/>
</dbReference>
<name>A0ACB6Z3R2_THEGA</name>
<proteinExistence type="predicted"/>
<dbReference type="EMBL" id="MU118153">
    <property type="protein sequence ID" value="KAF9644202.1"/>
    <property type="molecule type" value="Genomic_DNA"/>
</dbReference>